<comment type="caution">
    <text evidence="3">The sequence shown here is derived from an EMBL/GenBank/DDBJ whole genome shotgun (WGS) entry which is preliminary data.</text>
</comment>
<protein>
    <submittedName>
        <fullName evidence="3">Uncharacterized protein</fullName>
    </submittedName>
</protein>
<keyword evidence="2" id="KW-0472">Membrane</keyword>
<dbReference type="Proteomes" id="UP000321224">
    <property type="component" value="Unassembled WGS sequence"/>
</dbReference>
<feature type="transmembrane region" description="Helical" evidence="2">
    <location>
        <begin position="263"/>
        <end position="284"/>
    </location>
</feature>
<keyword evidence="2" id="KW-0812">Transmembrane</keyword>
<organism evidence="3 4">
    <name type="scientific">Myxococcus virescens</name>
    <dbReference type="NCBI Taxonomy" id="83456"/>
    <lineage>
        <taxon>Bacteria</taxon>
        <taxon>Pseudomonadati</taxon>
        <taxon>Myxococcota</taxon>
        <taxon>Myxococcia</taxon>
        <taxon>Myxococcales</taxon>
        <taxon>Cystobacterineae</taxon>
        <taxon>Myxococcaceae</taxon>
        <taxon>Myxococcus</taxon>
    </lineage>
</organism>
<reference evidence="3 4" key="1">
    <citation type="submission" date="2019-07" db="EMBL/GenBank/DDBJ databases">
        <title>Whole genome shotgun sequence of Myxococcus virescens NBRC 100334.</title>
        <authorList>
            <person name="Hosoyama A."/>
            <person name="Uohara A."/>
            <person name="Ohji S."/>
            <person name="Ichikawa N."/>
        </authorList>
    </citation>
    <scope>NUCLEOTIDE SEQUENCE [LARGE SCALE GENOMIC DNA]</scope>
    <source>
        <strain evidence="3 4">NBRC 100334</strain>
    </source>
</reference>
<feature type="transmembrane region" description="Helical" evidence="2">
    <location>
        <begin position="309"/>
        <end position="329"/>
    </location>
</feature>
<keyword evidence="2" id="KW-1133">Transmembrane helix</keyword>
<accession>A0A511HDL2</accession>
<gene>
    <name evidence="3" type="ORF">MVI01_33490</name>
</gene>
<feature type="compositionally biased region" description="Acidic residues" evidence="1">
    <location>
        <begin position="78"/>
        <end position="89"/>
    </location>
</feature>
<evidence type="ECO:0000256" key="1">
    <source>
        <dbReference type="SAM" id="MobiDB-lite"/>
    </source>
</evidence>
<name>A0A511HDL2_9BACT</name>
<evidence type="ECO:0000256" key="2">
    <source>
        <dbReference type="SAM" id="Phobius"/>
    </source>
</evidence>
<evidence type="ECO:0000313" key="4">
    <source>
        <dbReference type="Proteomes" id="UP000321224"/>
    </source>
</evidence>
<evidence type="ECO:0000313" key="3">
    <source>
        <dbReference type="EMBL" id="GEL71565.1"/>
    </source>
</evidence>
<feature type="compositionally biased region" description="Low complexity" evidence="1">
    <location>
        <begin position="136"/>
        <end position="149"/>
    </location>
</feature>
<sequence>MRAAHGAGLGQFSAKIQGLGREGFDTKGRRSEDDTWILSAGALVLNCPGCGSKVAANTSICSVCDYIIDGSFLSGEPPAEESEESTDAAEDPRRAARPPPPRRPRPAPGKSGSRPAAAPPPDSDSTNIRSMEDVARSAPQQRAARAAAPRPAPRKAPAPEPAASVDPWDRSDSYDRGSAVTDPDELIRDAKELFAQLQGGDKVAFWGAAVVLMSCFMPWKETAVDGDVLGLMSLGAGAFIMSILLLTAVTVRVKGSLPNVNPVVPWMGQLIISIVCLIWCVVFIKVSSDTTMVPTPIGNSEMMNSSPSFGVYVAILGAVATLGGTLLGLKGQSSH</sequence>
<dbReference type="AlphaFoldDB" id="A0A511HDL2"/>
<feature type="transmembrane region" description="Helical" evidence="2">
    <location>
        <begin position="231"/>
        <end position="251"/>
    </location>
</feature>
<proteinExistence type="predicted"/>
<feature type="compositionally biased region" description="Pro residues" evidence="1">
    <location>
        <begin position="150"/>
        <end position="160"/>
    </location>
</feature>
<dbReference type="EMBL" id="BJVY01000017">
    <property type="protein sequence ID" value="GEL71565.1"/>
    <property type="molecule type" value="Genomic_DNA"/>
</dbReference>
<feature type="region of interest" description="Disordered" evidence="1">
    <location>
        <begin position="75"/>
        <end position="182"/>
    </location>
</feature>